<dbReference type="GO" id="GO:0006281">
    <property type="term" value="P:DNA repair"/>
    <property type="evidence" value="ECO:0007669"/>
    <property type="project" value="UniProtKB-KW"/>
</dbReference>
<dbReference type="CDD" id="cd06445">
    <property type="entry name" value="ATase"/>
    <property type="match status" value="1"/>
</dbReference>
<dbReference type="SUPFAM" id="SSF53155">
    <property type="entry name" value="Methylated DNA-protein cysteine methyltransferase domain"/>
    <property type="match status" value="1"/>
</dbReference>
<evidence type="ECO:0000256" key="4">
    <source>
        <dbReference type="ARBA" id="ARBA00022603"/>
    </source>
</evidence>
<dbReference type="AlphaFoldDB" id="A0A3B0S4U8"/>
<comment type="catalytic activity">
    <reaction evidence="1">
        <text>a 4-O-methyl-thymidine in DNA + L-cysteinyl-[protein] = a thymidine in DNA + S-methyl-L-cysteinyl-[protein]</text>
        <dbReference type="Rhea" id="RHEA:53428"/>
        <dbReference type="Rhea" id="RHEA-COMP:10131"/>
        <dbReference type="Rhea" id="RHEA-COMP:10132"/>
        <dbReference type="Rhea" id="RHEA-COMP:13555"/>
        <dbReference type="Rhea" id="RHEA-COMP:13556"/>
        <dbReference type="ChEBI" id="CHEBI:29950"/>
        <dbReference type="ChEBI" id="CHEBI:82612"/>
        <dbReference type="ChEBI" id="CHEBI:137386"/>
        <dbReference type="ChEBI" id="CHEBI:137387"/>
        <dbReference type="EC" id="2.1.1.63"/>
    </reaction>
</comment>
<organism evidence="11">
    <name type="scientific">hydrothermal vent metagenome</name>
    <dbReference type="NCBI Taxonomy" id="652676"/>
    <lineage>
        <taxon>unclassified sequences</taxon>
        <taxon>metagenomes</taxon>
        <taxon>ecological metagenomes</taxon>
    </lineage>
</organism>
<dbReference type="Gene3D" id="1.10.10.10">
    <property type="entry name" value="Winged helix-like DNA-binding domain superfamily/Winged helix DNA-binding domain"/>
    <property type="match status" value="1"/>
</dbReference>
<evidence type="ECO:0000256" key="7">
    <source>
        <dbReference type="ARBA" id="ARBA00023204"/>
    </source>
</evidence>
<protein>
    <recommendedName>
        <fullName evidence="3">methylated-DNA--[protein]-cysteine S-methyltransferase</fullName>
        <ecNumber evidence="3">2.1.1.63</ecNumber>
    </recommendedName>
</protein>
<feature type="non-terminal residue" evidence="11">
    <location>
        <position position="1"/>
    </location>
</feature>
<evidence type="ECO:0000259" key="10">
    <source>
        <dbReference type="Pfam" id="PF02870"/>
    </source>
</evidence>
<gene>
    <name evidence="11" type="ORF">MNBD_ALPHA08-1341</name>
</gene>
<evidence type="ECO:0000256" key="2">
    <source>
        <dbReference type="ARBA" id="ARBA00008711"/>
    </source>
</evidence>
<dbReference type="EC" id="2.1.1.63" evidence="3"/>
<evidence type="ECO:0000256" key="6">
    <source>
        <dbReference type="ARBA" id="ARBA00022763"/>
    </source>
</evidence>
<feature type="domain" description="Methylated-DNA-[protein]-cysteine S-methyltransferase DNA binding" evidence="9">
    <location>
        <begin position="39"/>
        <end position="118"/>
    </location>
</feature>
<comment type="similarity">
    <text evidence="2">Belongs to the MGMT family.</text>
</comment>
<dbReference type="InterPro" id="IPR036217">
    <property type="entry name" value="MethylDNA_cys_MeTrfase_DNAb"/>
</dbReference>
<dbReference type="EMBL" id="UOEC01000156">
    <property type="protein sequence ID" value="VAV98892.1"/>
    <property type="molecule type" value="Genomic_DNA"/>
</dbReference>
<dbReference type="Pfam" id="PF02870">
    <property type="entry name" value="Methyltransf_1N"/>
    <property type="match status" value="1"/>
</dbReference>
<keyword evidence="5 11" id="KW-0808">Transferase</keyword>
<keyword evidence="4 11" id="KW-0489">Methyltransferase</keyword>
<proteinExistence type="inferred from homology"/>
<dbReference type="PANTHER" id="PTHR10815">
    <property type="entry name" value="METHYLATED-DNA--PROTEIN-CYSTEINE METHYLTRANSFERASE"/>
    <property type="match status" value="1"/>
</dbReference>
<dbReference type="InterPro" id="IPR036631">
    <property type="entry name" value="MGMT_N_sf"/>
</dbReference>
<dbReference type="GO" id="GO:0032259">
    <property type="term" value="P:methylation"/>
    <property type="evidence" value="ECO:0007669"/>
    <property type="project" value="UniProtKB-KW"/>
</dbReference>
<evidence type="ECO:0000256" key="1">
    <source>
        <dbReference type="ARBA" id="ARBA00001286"/>
    </source>
</evidence>
<dbReference type="InterPro" id="IPR036388">
    <property type="entry name" value="WH-like_DNA-bd_sf"/>
</dbReference>
<dbReference type="InterPro" id="IPR001497">
    <property type="entry name" value="MethylDNA_cys_MeTrfase_AS"/>
</dbReference>
<dbReference type="PANTHER" id="PTHR10815:SF5">
    <property type="entry name" value="METHYLATED-DNA--PROTEIN-CYSTEINE METHYLTRANSFERASE"/>
    <property type="match status" value="1"/>
</dbReference>
<evidence type="ECO:0000256" key="3">
    <source>
        <dbReference type="ARBA" id="ARBA00011918"/>
    </source>
</evidence>
<evidence type="ECO:0000259" key="9">
    <source>
        <dbReference type="Pfam" id="PF01035"/>
    </source>
</evidence>
<dbReference type="InterPro" id="IPR008332">
    <property type="entry name" value="MethylG_MeTrfase_N"/>
</dbReference>
<keyword evidence="6" id="KW-0227">DNA damage</keyword>
<comment type="catalytic activity">
    <reaction evidence="8">
        <text>a 6-O-methyl-2'-deoxyguanosine in DNA + L-cysteinyl-[protein] = S-methyl-L-cysteinyl-[protein] + a 2'-deoxyguanosine in DNA</text>
        <dbReference type="Rhea" id="RHEA:24000"/>
        <dbReference type="Rhea" id="RHEA-COMP:10131"/>
        <dbReference type="Rhea" id="RHEA-COMP:10132"/>
        <dbReference type="Rhea" id="RHEA-COMP:11367"/>
        <dbReference type="Rhea" id="RHEA-COMP:11368"/>
        <dbReference type="ChEBI" id="CHEBI:29950"/>
        <dbReference type="ChEBI" id="CHEBI:82612"/>
        <dbReference type="ChEBI" id="CHEBI:85445"/>
        <dbReference type="ChEBI" id="CHEBI:85448"/>
        <dbReference type="EC" id="2.1.1.63"/>
    </reaction>
</comment>
<dbReference type="Gene3D" id="3.30.160.70">
    <property type="entry name" value="Methylated DNA-protein cysteine methyltransferase domain"/>
    <property type="match status" value="1"/>
</dbReference>
<dbReference type="NCBIfam" id="TIGR00589">
    <property type="entry name" value="ogt"/>
    <property type="match status" value="1"/>
</dbReference>
<feature type="domain" description="Methylguanine DNA methyltransferase ribonuclease-like" evidence="10">
    <location>
        <begin position="3"/>
        <end position="35"/>
    </location>
</feature>
<keyword evidence="7" id="KW-0234">DNA repair</keyword>
<dbReference type="InterPro" id="IPR014048">
    <property type="entry name" value="MethylDNA_cys_MeTrfase_DNA-bd"/>
</dbReference>
<dbReference type="FunFam" id="1.10.10.10:FF:000214">
    <property type="entry name" value="Methylated-DNA--protein-cysteine methyltransferase"/>
    <property type="match status" value="1"/>
</dbReference>
<evidence type="ECO:0000256" key="8">
    <source>
        <dbReference type="ARBA" id="ARBA00049348"/>
    </source>
</evidence>
<evidence type="ECO:0000313" key="11">
    <source>
        <dbReference type="EMBL" id="VAV98892.1"/>
    </source>
</evidence>
<reference evidence="11" key="1">
    <citation type="submission" date="2018-06" db="EMBL/GenBank/DDBJ databases">
        <authorList>
            <person name="Zhirakovskaya E."/>
        </authorList>
    </citation>
    <scope>NUCLEOTIDE SEQUENCE</scope>
</reference>
<evidence type="ECO:0000256" key="5">
    <source>
        <dbReference type="ARBA" id="ARBA00022679"/>
    </source>
</evidence>
<sequence>QDGWRENADTFAPVITQLKEYFAGTRLEFDLPLELFGTDFQKDVWLALAKIPFGQTISYGEMAKRVNRPKASRAVGAANGANNLPIILPCHRVIGANKTLTGFGGGLPTKEFLLKHEQKIAPPKGHQGILFA</sequence>
<dbReference type="SUPFAM" id="SSF46767">
    <property type="entry name" value="Methylated DNA-protein cysteine methyltransferase, C-terminal domain"/>
    <property type="match status" value="1"/>
</dbReference>
<accession>A0A3B0S4U8</accession>
<dbReference type="Pfam" id="PF01035">
    <property type="entry name" value="DNA_binding_1"/>
    <property type="match status" value="1"/>
</dbReference>
<dbReference type="PROSITE" id="PS00374">
    <property type="entry name" value="MGMT"/>
    <property type="match status" value="1"/>
</dbReference>
<name>A0A3B0S4U8_9ZZZZ</name>
<dbReference type="GO" id="GO:0003908">
    <property type="term" value="F:methylated-DNA-[protein]-cysteine S-methyltransferase activity"/>
    <property type="evidence" value="ECO:0007669"/>
    <property type="project" value="UniProtKB-EC"/>
</dbReference>